<dbReference type="AlphaFoldDB" id="A0A1I2ITV4"/>
<evidence type="ECO:0000259" key="4">
    <source>
        <dbReference type="PROSITE" id="PS01124"/>
    </source>
</evidence>
<dbReference type="PANTHER" id="PTHR43130:SF3">
    <property type="entry name" value="HTH-TYPE TRANSCRIPTIONAL REGULATOR RV1931C"/>
    <property type="match status" value="1"/>
</dbReference>
<dbReference type="GO" id="GO:0003700">
    <property type="term" value="F:DNA-binding transcription factor activity"/>
    <property type="evidence" value="ECO:0007669"/>
    <property type="project" value="InterPro"/>
</dbReference>
<accession>A0A1I2ITV4</accession>
<dbReference type="InterPro" id="IPR009057">
    <property type="entry name" value="Homeodomain-like_sf"/>
</dbReference>
<keyword evidence="3" id="KW-0804">Transcription</keyword>
<dbReference type="PROSITE" id="PS00041">
    <property type="entry name" value="HTH_ARAC_FAMILY_1"/>
    <property type="match status" value="1"/>
</dbReference>
<dbReference type="InterPro" id="IPR002818">
    <property type="entry name" value="DJ-1/PfpI"/>
</dbReference>
<evidence type="ECO:0000256" key="1">
    <source>
        <dbReference type="ARBA" id="ARBA00023015"/>
    </source>
</evidence>
<dbReference type="CDD" id="cd03137">
    <property type="entry name" value="GATase1_AraC_1"/>
    <property type="match status" value="1"/>
</dbReference>
<evidence type="ECO:0000313" key="6">
    <source>
        <dbReference type="Proteomes" id="UP000199477"/>
    </source>
</evidence>
<dbReference type="Gene3D" id="3.40.50.880">
    <property type="match status" value="1"/>
</dbReference>
<dbReference type="RefSeq" id="WP_051548519.1">
    <property type="nucleotide sequence ID" value="NZ_FONH01000018.1"/>
</dbReference>
<keyword evidence="6" id="KW-1185">Reference proteome</keyword>
<name>A0A1I2ITV4_9GAMM</name>
<keyword evidence="1" id="KW-0805">Transcription regulation</keyword>
<dbReference type="PROSITE" id="PS01124">
    <property type="entry name" value="HTH_ARAC_FAMILY_2"/>
    <property type="match status" value="1"/>
</dbReference>
<dbReference type="Proteomes" id="UP000199477">
    <property type="component" value="Unassembled WGS sequence"/>
</dbReference>
<protein>
    <submittedName>
        <fullName evidence="5">AraC family transcriptional regulator, transcriptional activator FtrA</fullName>
    </submittedName>
</protein>
<dbReference type="InterPro" id="IPR018062">
    <property type="entry name" value="HTH_AraC-typ_CS"/>
</dbReference>
<dbReference type="EMBL" id="FONH01000018">
    <property type="protein sequence ID" value="SFF45053.1"/>
    <property type="molecule type" value="Genomic_DNA"/>
</dbReference>
<dbReference type="SUPFAM" id="SSF46689">
    <property type="entry name" value="Homeodomain-like"/>
    <property type="match status" value="2"/>
</dbReference>
<dbReference type="NCBIfam" id="NF006902">
    <property type="entry name" value="PRK09393.1"/>
    <property type="match status" value="1"/>
</dbReference>
<gene>
    <name evidence="5" type="ORF">SAMN02799615_03632</name>
</gene>
<dbReference type="Pfam" id="PF01965">
    <property type="entry name" value="DJ-1_PfpI"/>
    <property type="match status" value="1"/>
</dbReference>
<organism evidence="5 6">
    <name type="scientific">Dyella marensis</name>
    <dbReference type="NCBI Taxonomy" id="500610"/>
    <lineage>
        <taxon>Bacteria</taxon>
        <taxon>Pseudomonadati</taxon>
        <taxon>Pseudomonadota</taxon>
        <taxon>Gammaproteobacteria</taxon>
        <taxon>Lysobacterales</taxon>
        <taxon>Rhodanobacteraceae</taxon>
        <taxon>Dyella</taxon>
    </lineage>
</organism>
<dbReference type="SUPFAM" id="SSF52317">
    <property type="entry name" value="Class I glutamine amidotransferase-like"/>
    <property type="match status" value="1"/>
</dbReference>
<evidence type="ECO:0000256" key="3">
    <source>
        <dbReference type="ARBA" id="ARBA00023163"/>
    </source>
</evidence>
<keyword evidence="2" id="KW-0238">DNA-binding</keyword>
<dbReference type="InterPro" id="IPR052158">
    <property type="entry name" value="INH-QAR"/>
</dbReference>
<feature type="domain" description="HTH araC/xylS-type" evidence="4">
    <location>
        <begin position="226"/>
        <end position="324"/>
    </location>
</feature>
<dbReference type="Pfam" id="PF12833">
    <property type="entry name" value="HTH_18"/>
    <property type="match status" value="1"/>
</dbReference>
<dbReference type="GO" id="GO:0043565">
    <property type="term" value="F:sequence-specific DNA binding"/>
    <property type="evidence" value="ECO:0007669"/>
    <property type="project" value="InterPro"/>
</dbReference>
<reference evidence="6" key="1">
    <citation type="submission" date="2016-10" db="EMBL/GenBank/DDBJ databases">
        <authorList>
            <person name="Varghese N."/>
            <person name="Submissions S."/>
        </authorList>
    </citation>
    <scope>NUCLEOTIDE SEQUENCE [LARGE SCALE GENOMIC DNA]</scope>
    <source>
        <strain evidence="6">UNC178MFTsu3.1</strain>
    </source>
</reference>
<evidence type="ECO:0000313" key="5">
    <source>
        <dbReference type="EMBL" id="SFF45053.1"/>
    </source>
</evidence>
<dbReference type="STRING" id="500610.SAMN02799615_03632"/>
<dbReference type="SMART" id="SM00342">
    <property type="entry name" value="HTH_ARAC"/>
    <property type="match status" value="1"/>
</dbReference>
<evidence type="ECO:0000256" key="2">
    <source>
        <dbReference type="ARBA" id="ARBA00023125"/>
    </source>
</evidence>
<proteinExistence type="predicted"/>
<dbReference type="Gene3D" id="1.10.10.60">
    <property type="entry name" value="Homeodomain-like"/>
    <property type="match status" value="1"/>
</dbReference>
<sequence length="332" mass="36500">MNKPPKRPGTPTGPANRNVAVLVYDGLCTFEYGIAVEMFGIARPEFENWYRFVSCAVDRGAMRAAGGLSVRADTGLEGLARAGTIIVPGWRGADAVPPAALLDALRAAHKRGARLLSFCSGVFVLAAAGLLDDRAATTHWRYAEILAERYPRIRLAPDVLYVDEGQVMTSAGSAAAIDLSLHLIRRDYGPRIANQVARRAVVPTHRDGGQAQFIPAPLPEQGAALGTLLEWMRRRLDQPLPIGVLAERARMSERTLLRRFEEATGHSPKQWLVHERLARARELLEGSDLAVEQIADRCGFGSADTLRHHFRRAIKLSPARYRERFALAGQQT</sequence>
<dbReference type="PANTHER" id="PTHR43130">
    <property type="entry name" value="ARAC-FAMILY TRANSCRIPTIONAL REGULATOR"/>
    <property type="match status" value="1"/>
</dbReference>
<dbReference type="InterPro" id="IPR018060">
    <property type="entry name" value="HTH_AraC"/>
</dbReference>
<dbReference type="InterPro" id="IPR029062">
    <property type="entry name" value="Class_I_gatase-like"/>
</dbReference>